<dbReference type="InterPro" id="IPR005471">
    <property type="entry name" value="Tscrpt_reg_IclR_N"/>
</dbReference>
<dbReference type="InterPro" id="IPR036388">
    <property type="entry name" value="WH-like_DNA-bd_sf"/>
</dbReference>
<keyword evidence="3" id="KW-1185">Reference proteome</keyword>
<dbReference type="Pfam" id="PF09339">
    <property type="entry name" value="HTH_IclR"/>
    <property type="match status" value="1"/>
</dbReference>
<dbReference type="GO" id="GO:0006355">
    <property type="term" value="P:regulation of DNA-templated transcription"/>
    <property type="evidence" value="ECO:0007669"/>
    <property type="project" value="InterPro"/>
</dbReference>
<accession>H5UQQ0</accession>
<dbReference type="AlphaFoldDB" id="H5UQQ0"/>
<evidence type="ECO:0000313" key="2">
    <source>
        <dbReference type="EMBL" id="GAB48058.1"/>
    </source>
</evidence>
<proteinExistence type="predicted"/>
<evidence type="ECO:0000313" key="3">
    <source>
        <dbReference type="Proteomes" id="UP000004367"/>
    </source>
</evidence>
<dbReference type="Gene3D" id="1.10.10.10">
    <property type="entry name" value="Winged helix-like DNA-binding domain superfamily/Winged helix DNA-binding domain"/>
    <property type="match status" value="1"/>
</dbReference>
<protein>
    <recommendedName>
        <fullName evidence="1">HTH iclR-type domain-containing protein</fullName>
    </recommendedName>
</protein>
<feature type="non-terminal residue" evidence="2">
    <location>
        <position position="75"/>
    </location>
</feature>
<name>H5UQQ0_9MICO</name>
<evidence type="ECO:0000259" key="1">
    <source>
        <dbReference type="Pfam" id="PF09339"/>
    </source>
</evidence>
<sequence>MVEPLGPSPAPGAAPGANVALMTYDDSPRVGLSEAAALTGLSVSTLRRRREALRAHGAIQRDDGSWAIPVHALIG</sequence>
<dbReference type="GO" id="GO:0003677">
    <property type="term" value="F:DNA binding"/>
    <property type="evidence" value="ECO:0007669"/>
    <property type="project" value="InterPro"/>
</dbReference>
<feature type="domain" description="HTH iclR-type" evidence="1">
    <location>
        <begin position="28"/>
        <end position="63"/>
    </location>
</feature>
<gene>
    <name evidence="2" type="ORF">MOPEL_036_00220</name>
</gene>
<reference evidence="2 3" key="1">
    <citation type="submission" date="2012-02" db="EMBL/GenBank/DDBJ databases">
        <title>Whole genome shotgun sequence of Mobilicoccus pelagius NBRC 104925.</title>
        <authorList>
            <person name="Yoshida Y."/>
            <person name="Hosoyama A."/>
            <person name="Tsuchikane K."/>
            <person name="Katsumata H."/>
            <person name="Yamazaki S."/>
            <person name="Fujita N."/>
        </authorList>
    </citation>
    <scope>NUCLEOTIDE SEQUENCE [LARGE SCALE GENOMIC DNA]</scope>
    <source>
        <strain evidence="2 3">NBRC 104925</strain>
    </source>
</reference>
<dbReference type="Proteomes" id="UP000004367">
    <property type="component" value="Unassembled WGS sequence"/>
</dbReference>
<dbReference type="EMBL" id="BAFE01000034">
    <property type="protein sequence ID" value="GAB48058.1"/>
    <property type="molecule type" value="Genomic_DNA"/>
</dbReference>
<organism evidence="2 3">
    <name type="scientific">Mobilicoccus pelagius NBRC 104925</name>
    <dbReference type="NCBI Taxonomy" id="1089455"/>
    <lineage>
        <taxon>Bacteria</taxon>
        <taxon>Bacillati</taxon>
        <taxon>Actinomycetota</taxon>
        <taxon>Actinomycetes</taxon>
        <taxon>Micrococcales</taxon>
        <taxon>Dermatophilaceae</taxon>
        <taxon>Mobilicoccus</taxon>
    </lineage>
</organism>
<comment type="caution">
    <text evidence="2">The sequence shown here is derived from an EMBL/GenBank/DDBJ whole genome shotgun (WGS) entry which is preliminary data.</text>
</comment>